<dbReference type="Gene3D" id="3.90.400.10">
    <property type="entry name" value="Oligo-1,6-glucosidase, Domain 2"/>
    <property type="match status" value="1"/>
</dbReference>
<evidence type="ECO:0000256" key="4">
    <source>
        <dbReference type="ARBA" id="ARBA00050879"/>
    </source>
</evidence>
<sequence length="571" mass="66458">MSLLFFASRFEQRKRLRKTKEKAKIETKNSKMRCVMEKHWWHKATIYQIYPKSFKDSNGDGVGDLKGIISKLDYLQKLGITAIWLSPVYQSPMDDNGYDISNYEAIADIFGDMSDMEELLEEAKTRGIRIIMDLVVNHTSDEHAWFIEAHENPDSKYRDFYIWRDKPNELNSIFGGSAWEYDGKTRQYYLHFFSKKQPDLNWENPLLRQSVYDMMNRWIDKGISGFRMDVIDMIGKIPDRLISNNGPKLHDYLKEMHQKTLAGKDLLTVGETWGATPEIAKKYSSPAEKELSMVFQFEHIGLQHKPNASKWEYEKELNVPALKAIFNKWQTELELGQGWNSLFWDNHDLPRVLSIWGNTDTYREKSAKALAISLHLMRGTPYIYQGEEIGMTNYPFKDLGEIDDIESLNFAKEALENGKTPEEIMDSIRMIGRDNARTPMQWDDSKNAGFSTADKTWLTVNPNYHDINVQAALENPDSIFYTYQKLIKLRKENDWLIDADFELLDTEDKVFAYLRKTADETYLVVANLSNQVQAFETTLSYQETIISNTSELTDFENHELQPWDALCVKVG</sequence>
<comment type="caution">
    <text evidence="12">The sequence shown here is derived from an EMBL/GenBank/DDBJ whole genome shotgun (WGS) entry which is preliminary data.</text>
</comment>
<dbReference type="EMBL" id="AEVB01000037">
    <property type="protein sequence ID" value="EFW88282.1"/>
    <property type="molecule type" value="Genomic_DNA"/>
</dbReference>
<evidence type="ECO:0000256" key="1">
    <source>
        <dbReference type="ARBA" id="ARBA00008061"/>
    </source>
</evidence>
<evidence type="ECO:0000256" key="5">
    <source>
        <dbReference type="ARBA" id="ARBA00058853"/>
    </source>
</evidence>
<name>E8JR30_STREI</name>
<dbReference type="SUPFAM" id="SSF51011">
    <property type="entry name" value="Glycosyl hydrolase domain"/>
    <property type="match status" value="1"/>
</dbReference>
<evidence type="ECO:0000256" key="2">
    <source>
        <dbReference type="ARBA" id="ARBA00022801"/>
    </source>
</evidence>
<keyword evidence="3 12" id="KW-0326">Glycosidase</keyword>
<reference evidence="12 13" key="1">
    <citation type="submission" date="2010-12" db="EMBL/GenBank/DDBJ databases">
        <authorList>
            <person name="Muzny D."/>
            <person name="Qin X."/>
            <person name="Deng J."/>
            <person name="Jiang H."/>
            <person name="Liu Y."/>
            <person name="Qu J."/>
            <person name="Song X.-Z."/>
            <person name="Zhang L."/>
            <person name="Thornton R."/>
            <person name="Coyle M."/>
            <person name="Francisco L."/>
            <person name="Jackson L."/>
            <person name="Javaid M."/>
            <person name="Korchina V."/>
            <person name="Kovar C."/>
            <person name="Mata R."/>
            <person name="Mathew T."/>
            <person name="Ngo R."/>
            <person name="Nguyen L."/>
            <person name="Nguyen N."/>
            <person name="Okwuonu G."/>
            <person name="Ongeri F."/>
            <person name="Pham C."/>
            <person name="Simmons D."/>
            <person name="Wilczek-Boney K."/>
            <person name="Hale W."/>
            <person name="Jakkamsetti A."/>
            <person name="Pham P."/>
            <person name="Ruth R."/>
            <person name="San Lucas F."/>
            <person name="Warren J."/>
            <person name="Zhang J."/>
            <person name="Zhao Z."/>
            <person name="Zhou C."/>
            <person name="Zhu D."/>
            <person name="Lee S."/>
            <person name="Bess C."/>
            <person name="Blankenburg K."/>
            <person name="Forbes L."/>
            <person name="Fu Q."/>
            <person name="Gubbala S."/>
            <person name="Hirani K."/>
            <person name="Jayaseelan J.C."/>
            <person name="Lara F."/>
            <person name="Munidasa M."/>
            <person name="Palculict T."/>
            <person name="Patil S."/>
            <person name="Pu L.-L."/>
            <person name="Saada N."/>
            <person name="Tang L."/>
            <person name="Weissenberger G."/>
            <person name="Zhu Y."/>
            <person name="Hemphill L."/>
            <person name="Shang Y."/>
            <person name="Youmans B."/>
            <person name="Ayvaz T."/>
            <person name="Ross M."/>
            <person name="Santibanez J."/>
            <person name="Aqrawi P."/>
            <person name="Gross S."/>
            <person name="Joshi V."/>
            <person name="Fowler G."/>
            <person name="Nazareth L."/>
            <person name="Reid J."/>
            <person name="Worley K."/>
            <person name="Petrosino J."/>
            <person name="Highlander S."/>
            <person name="Gibbs R."/>
        </authorList>
    </citation>
    <scope>NUCLEOTIDE SEQUENCE [LARGE SCALE GENOMIC DNA]</scope>
    <source>
        <strain evidence="12 13">ATCC 9812</strain>
    </source>
</reference>
<dbReference type="HOGENOM" id="CLU_006462_1_2_9"/>
<dbReference type="FunFam" id="3.20.20.80:FF:000064">
    <property type="entry name" value="Oligo-1,6-glucosidase"/>
    <property type="match status" value="2"/>
</dbReference>
<evidence type="ECO:0000313" key="12">
    <source>
        <dbReference type="EMBL" id="EFW88282.1"/>
    </source>
</evidence>
<dbReference type="InterPro" id="IPR013780">
    <property type="entry name" value="Glyco_hydro_b"/>
</dbReference>
<dbReference type="GO" id="GO:0043896">
    <property type="term" value="F:glucan 1,6-alpha-glucosidase activity"/>
    <property type="evidence" value="ECO:0007669"/>
    <property type="project" value="UniProtKB-EC"/>
</dbReference>
<dbReference type="SUPFAM" id="SSF51445">
    <property type="entry name" value="(Trans)glycosidases"/>
    <property type="match status" value="1"/>
</dbReference>
<evidence type="ECO:0000256" key="8">
    <source>
        <dbReference type="ARBA" id="ARBA00078103"/>
    </source>
</evidence>
<evidence type="ECO:0000256" key="10">
    <source>
        <dbReference type="ARBA" id="ARBA00082008"/>
    </source>
</evidence>
<dbReference type="Gene3D" id="3.20.20.80">
    <property type="entry name" value="Glycosidases"/>
    <property type="match status" value="1"/>
</dbReference>
<comment type="similarity">
    <text evidence="1">Belongs to the glycosyl hydrolase 13 family.</text>
</comment>
<dbReference type="Pfam" id="PF00128">
    <property type="entry name" value="Alpha-amylase"/>
    <property type="match status" value="1"/>
</dbReference>
<dbReference type="InterPro" id="IPR045857">
    <property type="entry name" value="O16G_dom_2"/>
</dbReference>
<feature type="domain" description="Glycosyl hydrolase family 13 catalytic" evidence="11">
    <location>
        <begin position="48"/>
        <end position="437"/>
    </location>
</feature>
<dbReference type="SMART" id="SM00642">
    <property type="entry name" value="Aamy"/>
    <property type="match status" value="1"/>
</dbReference>
<dbReference type="eggNOG" id="COG0366">
    <property type="taxonomic scope" value="Bacteria"/>
</dbReference>
<accession>E8JR30</accession>
<dbReference type="EC" id="3.2.1.70" evidence="6"/>
<dbReference type="GO" id="GO:0004556">
    <property type="term" value="F:alpha-amylase activity"/>
    <property type="evidence" value="ECO:0007669"/>
    <property type="project" value="TreeGrafter"/>
</dbReference>
<dbReference type="FunFam" id="3.90.400.10:FF:000002">
    <property type="entry name" value="Sucrose isomerase"/>
    <property type="match status" value="1"/>
</dbReference>
<evidence type="ECO:0000256" key="3">
    <source>
        <dbReference type="ARBA" id="ARBA00023295"/>
    </source>
</evidence>
<dbReference type="InterPro" id="IPR017853">
    <property type="entry name" value="GH"/>
</dbReference>
<comment type="catalytic activity">
    <reaction evidence="4">
        <text>Hydrolysis of (1-&gt;6)-alpha-D-glucosidic linkages in (1-&gt;6)-alpha-D-glucans and derived oligosaccharides.</text>
        <dbReference type="EC" id="3.2.1.70"/>
    </reaction>
</comment>
<evidence type="ECO:0000256" key="9">
    <source>
        <dbReference type="ARBA" id="ARBA00081848"/>
    </source>
</evidence>
<gene>
    <name evidence="12" type="primary">dexB</name>
    <name evidence="12" type="ORF">HMPREF0819_1453</name>
</gene>
<keyword evidence="2 12" id="KW-0378">Hydrolase</keyword>
<evidence type="ECO:0000313" key="13">
    <source>
        <dbReference type="Proteomes" id="UP000005699"/>
    </source>
</evidence>
<evidence type="ECO:0000259" key="11">
    <source>
        <dbReference type="SMART" id="SM00642"/>
    </source>
</evidence>
<dbReference type="CDD" id="cd11333">
    <property type="entry name" value="AmyAc_SI_OligoGlu_DGase"/>
    <property type="match status" value="1"/>
</dbReference>
<dbReference type="PANTHER" id="PTHR10357">
    <property type="entry name" value="ALPHA-AMYLASE FAMILY MEMBER"/>
    <property type="match status" value="1"/>
</dbReference>
<organism evidence="12 13">
    <name type="scientific">Streptococcus equinus ATCC 9812</name>
    <dbReference type="NCBI Taxonomy" id="525379"/>
    <lineage>
        <taxon>Bacteria</taxon>
        <taxon>Bacillati</taxon>
        <taxon>Bacillota</taxon>
        <taxon>Bacilli</taxon>
        <taxon>Lactobacillales</taxon>
        <taxon>Streptococcaceae</taxon>
        <taxon>Streptococcus</taxon>
    </lineage>
</organism>
<dbReference type="InterPro" id="IPR032091">
    <property type="entry name" value="Malt_amylase-like_C"/>
</dbReference>
<dbReference type="Gene3D" id="2.60.40.1180">
    <property type="entry name" value="Golgi alpha-mannosidase II"/>
    <property type="match status" value="1"/>
</dbReference>
<dbReference type="AlphaFoldDB" id="E8JR30"/>
<dbReference type="Pfam" id="PF16657">
    <property type="entry name" value="Malt_amylase_C"/>
    <property type="match status" value="1"/>
</dbReference>
<proteinExistence type="inferred from homology"/>
<dbReference type="PANTHER" id="PTHR10357:SF179">
    <property type="entry name" value="NEUTRAL AND BASIC AMINO ACID TRANSPORT PROTEIN RBAT"/>
    <property type="match status" value="1"/>
</dbReference>
<dbReference type="GO" id="GO:0009313">
    <property type="term" value="P:oligosaccharide catabolic process"/>
    <property type="evidence" value="ECO:0007669"/>
    <property type="project" value="TreeGrafter"/>
</dbReference>
<dbReference type="Proteomes" id="UP000005699">
    <property type="component" value="Unassembled WGS sequence"/>
</dbReference>
<dbReference type="InterPro" id="IPR006047">
    <property type="entry name" value="GH13_cat_dom"/>
</dbReference>
<comment type="function">
    <text evidence="5">The physiological substrates may be short isomaltosaccharides.</text>
</comment>
<evidence type="ECO:0000256" key="7">
    <source>
        <dbReference type="ARBA" id="ARBA00070448"/>
    </source>
</evidence>
<dbReference type="NCBIfam" id="NF008183">
    <property type="entry name" value="PRK10933.1"/>
    <property type="match status" value="1"/>
</dbReference>
<evidence type="ECO:0000256" key="6">
    <source>
        <dbReference type="ARBA" id="ARBA00066532"/>
    </source>
</evidence>
<protein>
    <recommendedName>
        <fullName evidence="7">Glucan 1,6-alpha-glucosidase</fullName>
        <ecNumber evidence="6">3.2.1.70</ecNumber>
    </recommendedName>
    <alternativeName>
        <fullName evidence="9">Dextran glucosidase</fullName>
    </alternativeName>
    <alternativeName>
        <fullName evidence="10">Exo-1,6-alpha-glucosidase</fullName>
    </alternativeName>
    <alternativeName>
        <fullName evidence="8">Glucodextranase</fullName>
    </alternativeName>
</protein>